<sequence length="116" mass="12853">MHPLTNTIQHQAVSKAPHISRKTACMNELSFTALIISLRTVSVDLQWAGAMDVLRAGGAAKGGVTSLKLSSHGRQQKAVQRDRRQRRAHRGLSSSFIEGPDDNLFRLWLESTYTPD</sequence>
<dbReference type="Proteomes" id="UP000299102">
    <property type="component" value="Unassembled WGS sequence"/>
</dbReference>
<dbReference type="AlphaFoldDB" id="A0A4C1U5M7"/>
<protein>
    <submittedName>
        <fullName evidence="2">Uncharacterized protein</fullName>
    </submittedName>
</protein>
<comment type="caution">
    <text evidence="2">The sequence shown here is derived from an EMBL/GenBank/DDBJ whole genome shotgun (WGS) entry which is preliminary data.</text>
</comment>
<gene>
    <name evidence="2" type="ORF">EVAR_9753_1</name>
</gene>
<evidence type="ECO:0000256" key="1">
    <source>
        <dbReference type="SAM" id="MobiDB-lite"/>
    </source>
</evidence>
<name>A0A4C1U5M7_EUMVA</name>
<evidence type="ECO:0000313" key="2">
    <source>
        <dbReference type="EMBL" id="GBP21568.1"/>
    </source>
</evidence>
<proteinExistence type="predicted"/>
<feature type="region of interest" description="Disordered" evidence="1">
    <location>
        <begin position="65"/>
        <end position="95"/>
    </location>
</feature>
<reference evidence="2 3" key="1">
    <citation type="journal article" date="2019" name="Commun. Biol.">
        <title>The bagworm genome reveals a unique fibroin gene that provides high tensile strength.</title>
        <authorList>
            <person name="Kono N."/>
            <person name="Nakamura H."/>
            <person name="Ohtoshi R."/>
            <person name="Tomita M."/>
            <person name="Numata K."/>
            <person name="Arakawa K."/>
        </authorList>
    </citation>
    <scope>NUCLEOTIDE SEQUENCE [LARGE SCALE GENOMIC DNA]</scope>
</reference>
<organism evidence="2 3">
    <name type="scientific">Eumeta variegata</name>
    <name type="common">Bagworm moth</name>
    <name type="synonym">Eumeta japonica</name>
    <dbReference type="NCBI Taxonomy" id="151549"/>
    <lineage>
        <taxon>Eukaryota</taxon>
        <taxon>Metazoa</taxon>
        <taxon>Ecdysozoa</taxon>
        <taxon>Arthropoda</taxon>
        <taxon>Hexapoda</taxon>
        <taxon>Insecta</taxon>
        <taxon>Pterygota</taxon>
        <taxon>Neoptera</taxon>
        <taxon>Endopterygota</taxon>
        <taxon>Lepidoptera</taxon>
        <taxon>Glossata</taxon>
        <taxon>Ditrysia</taxon>
        <taxon>Tineoidea</taxon>
        <taxon>Psychidae</taxon>
        <taxon>Oiketicinae</taxon>
        <taxon>Eumeta</taxon>
    </lineage>
</organism>
<accession>A0A4C1U5M7</accession>
<evidence type="ECO:0000313" key="3">
    <source>
        <dbReference type="Proteomes" id="UP000299102"/>
    </source>
</evidence>
<keyword evidence="3" id="KW-1185">Reference proteome</keyword>
<dbReference type="EMBL" id="BGZK01000130">
    <property type="protein sequence ID" value="GBP21568.1"/>
    <property type="molecule type" value="Genomic_DNA"/>
</dbReference>